<dbReference type="Gene3D" id="3.30.450.40">
    <property type="match status" value="1"/>
</dbReference>
<evidence type="ECO:0000313" key="6">
    <source>
        <dbReference type="EMBL" id="MDH6219138.1"/>
    </source>
</evidence>
<dbReference type="Pfam" id="PF09339">
    <property type="entry name" value="HTH_IclR"/>
    <property type="match status" value="1"/>
</dbReference>
<dbReference type="Proteomes" id="UP001160499">
    <property type="component" value="Unassembled WGS sequence"/>
</dbReference>
<dbReference type="Gene3D" id="1.10.10.10">
    <property type="entry name" value="Winged helix-like DNA-binding domain superfamily/Winged helix DNA-binding domain"/>
    <property type="match status" value="1"/>
</dbReference>
<proteinExistence type="predicted"/>
<evidence type="ECO:0000256" key="2">
    <source>
        <dbReference type="ARBA" id="ARBA00023125"/>
    </source>
</evidence>
<keyword evidence="1" id="KW-0805">Transcription regulation</keyword>
<dbReference type="InterPro" id="IPR005471">
    <property type="entry name" value="Tscrpt_reg_IclR_N"/>
</dbReference>
<protein>
    <submittedName>
        <fullName evidence="6">DNA-binding IclR family transcriptional regulator</fullName>
    </submittedName>
</protein>
<feature type="domain" description="IclR-ED" evidence="5">
    <location>
        <begin position="69"/>
        <end position="248"/>
    </location>
</feature>
<dbReference type="PANTHER" id="PTHR30136:SF24">
    <property type="entry name" value="HTH-TYPE TRANSCRIPTIONAL REPRESSOR ALLR"/>
    <property type="match status" value="1"/>
</dbReference>
<evidence type="ECO:0000313" key="7">
    <source>
        <dbReference type="Proteomes" id="UP001160499"/>
    </source>
</evidence>
<evidence type="ECO:0000256" key="3">
    <source>
        <dbReference type="ARBA" id="ARBA00023163"/>
    </source>
</evidence>
<dbReference type="InterPro" id="IPR036390">
    <property type="entry name" value="WH_DNA-bd_sf"/>
</dbReference>
<dbReference type="SUPFAM" id="SSF55781">
    <property type="entry name" value="GAF domain-like"/>
    <property type="match status" value="1"/>
</dbReference>
<keyword evidence="2 6" id="KW-0238">DNA-binding</keyword>
<dbReference type="PANTHER" id="PTHR30136">
    <property type="entry name" value="HELIX-TURN-HELIX TRANSCRIPTIONAL REGULATOR, ICLR FAMILY"/>
    <property type="match status" value="1"/>
</dbReference>
<dbReference type="PROSITE" id="PS51077">
    <property type="entry name" value="HTH_ICLR"/>
    <property type="match status" value="1"/>
</dbReference>
<keyword evidence="3" id="KW-0804">Transcription</keyword>
<dbReference type="SUPFAM" id="SSF46785">
    <property type="entry name" value="Winged helix' DNA-binding domain"/>
    <property type="match status" value="1"/>
</dbReference>
<comment type="caution">
    <text evidence="6">The sequence shown here is derived from an EMBL/GenBank/DDBJ whole genome shotgun (WGS) entry which is preliminary data.</text>
</comment>
<gene>
    <name evidence="6" type="ORF">M2283_006472</name>
</gene>
<reference evidence="6 7" key="1">
    <citation type="submission" date="2023-04" db="EMBL/GenBank/DDBJ databases">
        <title>Forest soil microbial communities from Buena Vista Peninsula, Colon Province, Panama.</title>
        <authorList>
            <person name="Bouskill N."/>
        </authorList>
    </citation>
    <scope>NUCLEOTIDE SEQUENCE [LARGE SCALE GENOMIC DNA]</scope>
    <source>
        <strain evidence="6 7">GGS1</strain>
    </source>
</reference>
<dbReference type="SMART" id="SM00346">
    <property type="entry name" value="HTH_ICLR"/>
    <property type="match status" value="1"/>
</dbReference>
<dbReference type="InterPro" id="IPR014757">
    <property type="entry name" value="Tscrpt_reg_IclR_C"/>
</dbReference>
<feature type="domain" description="HTH iclR-type" evidence="4">
    <location>
        <begin position="8"/>
        <end position="68"/>
    </location>
</feature>
<dbReference type="PROSITE" id="PS51078">
    <property type="entry name" value="ICLR_ED"/>
    <property type="match status" value="1"/>
</dbReference>
<dbReference type="InterPro" id="IPR029016">
    <property type="entry name" value="GAF-like_dom_sf"/>
</dbReference>
<dbReference type="Pfam" id="PF01614">
    <property type="entry name" value="IclR_C"/>
    <property type="match status" value="1"/>
</dbReference>
<dbReference type="InterPro" id="IPR036388">
    <property type="entry name" value="WH-like_DNA-bd_sf"/>
</dbReference>
<organism evidence="6 7">
    <name type="scientific">Streptomyces pseudovenezuelae</name>
    <dbReference type="NCBI Taxonomy" id="67350"/>
    <lineage>
        <taxon>Bacteria</taxon>
        <taxon>Bacillati</taxon>
        <taxon>Actinomycetota</taxon>
        <taxon>Actinomycetes</taxon>
        <taxon>Kitasatosporales</taxon>
        <taxon>Streptomycetaceae</taxon>
        <taxon>Streptomyces</taxon>
        <taxon>Streptomyces aurantiacus group</taxon>
    </lineage>
</organism>
<evidence type="ECO:0000259" key="5">
    <source>
        <dbReference type="PROSITE" id="PS51078"/>
    </source>
</evidence>
<evidence type="ECO:0000259" key="4">
    <source>
        <dbReference type="PROSITE" id="PS51077"/>
    </source>
</evidence>
<name>A0ABT6LS61_9ACTN</name>
<dbReference type="GO" id="GO:0003677">
    <property type="term" value="F:DNA binding"/>
    <property type="evidence" value="ECO:0007669"/>
    <property type="project" value="UniProtKB-KW"/>
</dbReference>
<sequence>MLRNTDQGNMLDKAAVILDCYRPDGGSYRLTELAELTGFSKTTTHRLAADLVRLGFLERAGAVYRLGGKLFELGTLVPRRHGLRETALPFVQDLYEATHETVHLGVRDDHDVIYLERVHGHDPLPLPSRVGGRLPLTCTGVGKALLAFSGPELTERILAEPLPRLTAHSVTDPMRLRTAVEQAQVAGLAYEEQEAALGVCCIAAPVFDGGGIAVAALSVAVPRARFSPAQLAPAVRTAALGLSRALRQAR</sequence>
<keyword evidence="7" id="KW-1185">Reference proteome</keyword>
<dbReference type="EMBL" id="JARXVH010000011">
    <property type="protein sequence ID" value="MDH6219138.1"/>
    <property type="molecule type" value="Genomic_DNA"/>
</dbReference>
<accession>A0ABT6LS61</accession>
<dbReference type="InterPro" id="IPR050707">
    <property type="entry name" value="HTH_MetabolicPath_Reg"/>
</dbReference>
<evidence type="ECO:0000256" key="1">
    <source>
        <dbReference type="ARBA" id="ARBA00023015"/>
    </source>
</evidence>